<dbReference type="EMBL" id="LAZR01041119">
    <property type="protein sequence ID" value="KKL12788.1"/>
    <property type="molecule type" value="Genomic_DNA"/>
</dbReference>
<proteinExistence type="predicted"/>
<dbReference type="AlphaFoldDB" id="A0A0F9DLG4"/>
<comment type="caution">
    <text evidence="1">The sequence shown here is derived from an EMBL/GenBank/DDBJ whole genome shotgun (WGS) entry which is preliminary data.</text>
</comment>
<sequence>MDDAKIIPMFPINKDVPDNGITAKQISEGLCQMQNVNPNYKDW</sequence>
<gene>
    <name evidence="1" type="ORF">LCGC14_2532230</name>
</gene>
<organism evidence="1">
    <name type="scientific">marine sediment metagenome</name>
    <dbReference type="NCBI Taxonomy" id="412755"/>
    <lineage>
        <taxon>unclassified sequences</taxon>
        <taxon>metagenomes</taxon>
        <taxon>ecological metagenomes</taxon>
    </lineage>
</organism>
<evidence type="ECO:0000313" key="1">
    <source>
        <dbReference type="EMBL" id="KKL12788.1"/>
    </source>
</evidence>
<protein>
    <submittedName>
        <fullName evidence="1">Uncharacterized protein</fullName>
    </submittedName>
</protein>
<accession>A0A0F9DLG4</accession>
<name>A0A0F9DLG4_9ZZZZ</name>
<feature type="non-terminal residue" evidence="1">
    <location>
        <position position="43"/>
    </location>
</feature>
<reference evidence="1" key="1">
    <citation type="journal article" date="2015" name="Nature">
        <title>Complex archaea that bridge the gap between prokaryotes and eukaryotes.</title>
        <authorList>
            <person name="Spang A."/>
            <person name="Saw J.H."/>
            <person name="Jorgensen S.L."/>
            <person name="Zaremba-Niedzwiedzka K."/>
            <person name="Martijn J."/>
            <person name="Lind A.E."/>
            <person name="van Eijk R."/>
            <person name="Schleper C."/>
            <person name="Guy L."/>
            <person name="Ettema T.J."/>
        </authorList>
    </citation>
    <scope>NUCLEOTIDE SEQUENCE</scope>
</reference>